<dbReference type="Pfam" id="PF13527">
    <property type="entry name" value="Acetyltransf_9"/>
    <property type="match status" value="1"/>
</dbReference>
<organism evidence="2 3">
    <name type="scientific">Fusobacterium ulcerans</name>
    <dbReference type="NCBI Taxonomy" id="861"/>
    <lineage>
        <taxon>Bacteria</taxon>
        <taxon>Fusobacteriati</taxon>
        <taxon>Fusobacteriota</taxon>
        <taxon>Fusobacteriia</taxon>
        <taxon>Fusobacteriales</taxon>
        <taxon>Fusobacteriaceae</taxon>
        <taxon>Fusobacterium</taxon>
    </lineage>
</organism>
<dbReference type="InterPro" id="IPR000182">
    <property type="entry name" value="GNAT_dom"/>
</dbReference>
<dbReference type="Pfam" id="PF17668">
    <property type="entry name" value="Acetyltransf_17"/>
    <property type="match status" value="1"/>
</dbReference>
<dbReference type="GeneID" id="78456336"/>
<reference evidence="2 3" key="1">
    <citation type="submission" date="2018-06" db="EMBL/GenBank/DDBJ databases">
        <authorList>
            <consortium name="Pathogen Informatics"/>
            <person name="Doyle S."/>
        </authorList>
    </citation>
    <scope>NUCLEOTIDE SEQUENCE [LARGE SCALE GENOMIC DNA]</scope>
    <source>
        <strain evidence="2 3">NCTC12112</strain>
    </source>
</reference>
<feature type="domain" description="N-acetyltransferase" evidence="1">
    <location>
        <begin position="1"/>
        <end position="161"/>
    </location>
</feature>
<dbReference type="KEGG" id="ful:C4N20_16025"/>
<dbReference type="EMBL" id="LS483487">
    <property type="protein sequence ID" value="SQJ04028.1"/>
    <property type="molecule type" value="Genomic_DNA"/>
</dbReference>
<dbReference type="InterPro" id="IPR036527">
    <property type="entry name" value="SCP2_sterol-bd_dom_sf"/>
</dbReference>
<dbReference type="RefSeq" id="WP_005980177.1">
    <property type="nucleotide sequence ID" value="NZ_CABKNW010000004.1"/>
</dbReference>
<dbReference type="CDD" id="cd04301">
    <property type="entry name" value="NAT_SF"/>
    <property type="match status" value="1"/>
</dbReference>
<dbReference type="AlphaFoldDB" id="A0AAX2JCD2"/>
<dbReference type="PROSITE" id="PS51186">
    <property type="entry name" value="GNAT"/>
    <property type="match status" value="1"/>
</dbReference>
<evidence type="ECO:0000259" key="1">
    <source>
        <dbReference type="PROSITE" id="PS51186"/>
    </source>
</evidence>
<dbReference type="Gene3D" id="3.30.1050.10">
    <property type="entry name" value="SCP2 sterol-binding domain"/>
    <property type="match status" value="1"/>
</dbReference>
<dbReference type="GO" id="GO:0030649">
    <property type="term" value="P:aminoglycoside antibiotic catabolic process"/>
    <property type="evidence" value="ECO:0007669"/>
    <property type="project" value="TreeGrafter"/>
</dbReference>
<evidence type="ECO:0000313" key="2">
    <source>
        <dbReference type="EMBL" id="SQJ04028.1"/>
    </source>
</evidence>
<dbReference type="InterPro" id="IPR025559">
    <property type="entry name" value="Eis_dom"/>
</dbReference>
<gene>
    <name evidence="2" type="ORF">NCTC12112_01798</name>
</gene>
<dbReference type="SUPFAM" id="SSF55718">
    <property type="entry name" value="SCP-like"/>
    <property type="match status" value="1"/>
</dbReference>
<sequence length="387" mass="46529">MEIRYGNDKDKIKAEYIWKECFTDSENEVRFYFDELYRKENFLLMEDGEKEIRASLHENPYEMIMNNEKLSSFYIIAVAVSPQYRGKGYMGELIRYSLRNAREKGLDFVFLSPINTEIYRRYGFGYMSSLEKYSISMENIPFERIDRTYEIKKVSEEKNLYGDLIEIYKEKMKNSFAYLERDENYYRRALKEMENENGDIYIFYLENKAAGYISLYKREGSLEVRELFGFNKKVIESMFAFIKTHKEYYPELIIKAPVNSNMNFYIHDQTSMEKIEFPFIMGRIVNVENMLKRLHIEDRELKISVTDKVIEENNGVYEISVYGAVSKKDRIESDIEIDITDLNHLIFGYFSIDEMIELERVKINNREKIEEIKKIFPKQKVYIQEYQ</sequence>
<dbReference type="Pfam" id="PF13530">
    <property type="entry name" value="SCP2_2"/>
    <property type="match status" value="1"/>
</dbReference>
<dbReference type="PANTHER" id="PTHR37817:SF1">
    <property type="entry name" value="N-ACETYLTRANSFERASE EIS"/>
    <property type="match status" value="1"/>
</dbReference>
<accession>A0AAX2JCD2</accession>
<dbReference type="InterPro" id="IPR051554">
    <property type="entry name" value="Acetyltransferase_Eis"/>
</dbReference>
<dbReference type="PANTHER" id="PTHR37817">
    <property type="entry name" value="N-ACETYLTRANSFERASE EIS"/>
    <property type="match status" value="1"/>
</dbReference>
<dbReference type="Gene3D" id="3.40.630.30">
    <property type="match status" value="2"/>
</dbReference>
<dbReference type="GO" id="GO:0034069">
    <property type="term" value="F:aminoglycoside N-acetyltransferase activity"/>
    <property type="evidence" value="ECO:0007669"/>
    <property type="project" value="TreeGrafter"/>
</dbReference>
<dbReference type="Proteomes" id="UP000249008">
    <property type="component" value="Chromosome 1"/>
</dbReference>
<dbReference type="InterPro" id="IPR016181">
    <property type="entry name" value="Acyl_CoA_acyltransferase"/>
</dbReference>
<dbReference type="InterPro" id="IPR041380">
    <property type="entry name" value="Acetyltransf_17"/>
</dbReference>
<dbReference type="SUPFAM" id="SSF55729">
    <property type="entry name" value="Acyl-CoA N-acyltransferases (Nat)"/>
    <property type="match status" value="1"/>
</dbReference>
<protein>
    <submittedName>
        <fullName evidence="2">Predicted acetyltransferase involved in intracellular survival and related acetyltransferases</fullName>
    </submittedName>
</protein>
<evidence type="ECO:0000313" key="3">
    <source>
        <dbReference type="Proteomes" id="UP000249008"/>
    </source>
</evidence>
<name>A0AAX2JCD2_9FUSO</name>
<proteinExistence type="predicted"/>